<dbReference type="PRINTS" id="PR00111">
    <property type="entry name" value="ABHYDROLASE"/>
</dbReference>
<dbReference type="InterPro" id="IPR029058">
    <property type="entry name" value="AB_hydrolase_fold"/>
</dbReference>
<dbReference type="InterPro" id="IPR000073">
    <property type="entry name" value="AB_hydrolase_1"/>
</dbReference>
<evidence type="ECO:0000259" key="2">
    <source>
        <dbReference type="Pfam" id="PF00561"/>
    </source>
</evidence>
<reference evidence="3" key="1">
    <citation type="submission" date="2020-05" db="EMBL/GenBank/DDBJ databases">
        <title>Sulfur intermediates as new biogeochemical hubs in an aquatic model microbial ecosystem.</title>
        <authorList>
            <person name="Vigneron A."/>
        </authorList>
    </citation>
    <scope>NUCLEOTIDE SEQUENCE</scope>
    <source>
        <strain evidence="3">Bin.250</strain>
    </source>
</reference>
<dbReference type="InterPro" id="IPR051340">
    <property type="entry name" value="Haloalkane_dehalogenase"/>
</dbReference>
<evidence type="ECO:0000256" key="1">
    <source>
        <dbReference type="ARBA" id="ARBA00022801"/>
    </source>
</evidence>
<feature type="domain" description="AB hydrolase-1" evidence="2">
    <location>
        <begin position="43"/>
        <end position="166"/>
    </location>
</feature>
<organism evidence="3 4">
    <name type="scientific">SAR86 cluster bacterium</name>
    <dbReference type="NCBI Taxonomy" id="2030880"/>
    <lineage>
        <taxon>Bacteria</taxon>
        <taxon>Pseudomonadati</taxon>
        <taxon>Pseudomonadota</taxon>
        <taxon>Gammaproteobacteria</taxon>
        <taxon>SAR86 cluster</taxon>
    </lineage>
</organism>
<dbReference type="Gene3D" id="3.40.50.1820">
    <property type="entry name" value="alpha/beta hydrolase"/>
    <property type="match status" value="1"/>
</dbReference>
<dbReference type="GO" id="GO:0004301">
    <property type="term" value="F:epoxide hydrolase activity"/>
    <property type="evidence" value="ECO:0007669"/>
    <property type="project" value="TreeGrafter"/>
</dbReference>
<dbReference type="PRINTS" id="PR00412">
    <property type="entry name" value="EPOXHYDRLASE"/>
</dbReference>
<dbReference type="EMBL" id="JABMOJ010000435">
    <property type="protein sequence ID" value="NQV65976.1"/>
    <property type="molecule type" value="Genomic_DNA"/>
</dbReference>
<dbReference type="Proteomes" id="UP000754644">
    <property type="component" value="Unassembled WGS sequence"/>
</dbReference>
<dbReference type="Pfam" id="PF00561">
    <property type="entry name" value="Abhydrolase_1"/>
    <property type="match status" value="1"/>
</dbReference>
<proteinExistence type="predicted"/>
<dbReference type="InterPro" id="IPR000639">
    <property type="entry name" value="Epox_hydrolase-like"/>
</dbReference>
<dbReference type="AlphaFoldDB" id="A0A972VYS1"/>
<name>A0A972VYS1_9GAMM</name>
<dbReference type="PANTHER" id="PTHR42977:SF3">
    <property type="entry name" value="AB HYDROLASE-1 DOMAIN-CONTAINING PROTEIN"/>
    <property type="match status" value="1"/>
</dbReference>
<accession>A0A972VYS1</accession>
<gene>
    <name evidence="3" type="ORF">HQ497_11495</name>
</gene>
<sequence length="321" mass="36116">MTDFIRTPEQNFAGLADFPFSANYHSWQDLRLHYLDEGPKDGPVILLVHGMPTWSYLYRHMIPLLVKAGYRCIAPDHLGFGKSDKPTDIHWYTIARHTEVLTSLINALDLQHITLVCQDWGGPIGLAQAAMMPTRFDRLTIMNTWLDHPAYEYSDAIKNWNKNWHDGGIFARQTPNVAALMVLSAGLATPAEMIGAIVQGTEPALTGNAATIYKGFGAPFKNLDDAAYNGLRRFPLSIPLDNPDQGNATAQHLHYQILLNWRKPVHFIWGCEDDIFTQAWGRNWATQMNASFDPISDASHFLQNTHGAEICRLLLHRIAAE</sequence>
<keyword evidence="1 3" id="KW-0378">Hydrolase</keyword>
<dbReference type="PANTHER" id="PTHR42977">
    <property type="entry name" value="HYDROLASE-RELATED"/>
    <property type="match status" value="1"/>
</dbReference>
<evidence type="ECO:0000313" key="4">
    <source>
        <dbReference type="Proteomes" id="UP000754644"/>
    </source>
</evidence>
<comment type="caution">
    <text evidence="3">The sequence shown here is derived from an EMBL/GenBank/DDBJ whole genome shotgun (WGS) entry which is preliminary data.</text>
</comment>
<dbReference type="SUPFAM" id="SSF53474">
    <property type="entry name" value="alpha/beta-Hydrolases"/>
    <property type="match status" value="1"/>
</dbReference>
<evidence type="ECO:0000313" key="3">
    <source>
        <dbReference type="EMBL" id="NQV65976.1"/>
    </source>
</evidence>
<protein>
    <submittedName>
        <fullName evidence="3">Alpha/beta fold hydrolase</fullName>
    </submittedName>
</protein>